<keyword evidence="1" id="KW-1133">Transmembrane helix</keyword>
<dbReference type="RefSeq" id="XP_043001795.1">
    <property type="nucleotide sequence ID" value="XM_043159841.1"/>
</dbReference>
<keyword evidence="4" id="KW-1185">Reference proteome</keyword>
<dbReference type="Proteomes" id="UP001049176">
    <property type="component" value="Chromosome 11"/>
</dbReference>
<feature type="transmembrane region" description="Helical" evidence="1">
    <location>
        <begin position="52"/>
        <end position="73"/>
    </location>
</feature>
<dbReference type="EMBL" id="CM032191">
    <property type="protein sequence ID" value="KAG7085324.1"/>
    <property type="molecule type" value="Genomic_DNA"/>
</dbReference>
<sequence>MSSPTPAIPPVDDTLGAALIGFGLSCIILGFLSKEVFIYYGRYPNDKMVYKVIVSVIGMLELMEEAAIGHYLYYYVVSNYTNPAAFFVDNFVWSLMLPVAIGATVGTIVKLCFAMRVWRFSNNVYITGLIAILTLSQLSLSITYTVKSFMLQKLVRAEELRLIASLSLGSGALTDTITALTLCYYLRKFRTGFGQSQQLAYKLSLYAINTGLLTSVMSLGALIFYDAHPTTFQFTPFYYNLSRLYALSLLCTLNTRRVVRGQGTDRETSSASVGSPSLPRFVVNYNSRHSQQLSPIYQPSPIKSPLEVGVQVQHEISVLSDAYDYPYLANGPSSPAQAYPWHAY</sequence>
<feature type="domain" description="DUF6534" evidence="2">
    <location>
        <begin position="172"/>
        <end position="257"/>
    </location>
</feature>
<dbReference type="InterPro" id="IPR045339">
    <property type="entry name" value="DUF6534"/>
</dbReference>
<feature type="transmembrane region" description="Helical" evidence="1">
    <location>
        <begin position="15"/>
        <end position="40"/>
    </location>
</feature>
<comment type="caution">
    <text evidence="3">The sequence shown here is derived from an EMBL/GenBank/DDBJ whole genome shotgun (WGS) entry which is preliminary data.</text>
</comment>
<evidence type="ECO:0000256" key="1">
    <source>
        <dbReference type="SAM" id="Phobius"/>
    </source>
</evidence>
<proteinExistence type="predicted"/>
<feature type="transmembrane region" description="Helical" evidence="1">
    <location>
        <begin position="93"/>
        <end position="113"/>
    </location>
</feature>
<evidence type="ECO:0000259" key="2">
    <source>
        <dbReference type="Pfam" id="PF20152"/>
    </source>
</evidence>
<feature type="transmembrane region" description="Helical" evidence="1">
    <location>
        <begin position="166"/>
        <end position="186"/>
    </location>
</feature>
<reference evidence="3" key="1">
    <citation type="journal article" date="2021" name="Genome Biol. Evol.">
        <title>The assembled and annotated genome of the fairy-ring fungus Marasmius oreades.</title>
        <authorList>
            <person name="Hiltunen M."/>
            <person name="Ament-Velasquez S.L."/>
            <person name="Johannesson H."/>
        </authorList>
    </citation>
    <scope>NUCLEOTIDE SEQUENCE</scope>
    <source>
        <strain evidence="3">03SP1</strain>
    </source>
</reference>
<accession>A0A9P7UMV1</accession>
<keyword evidence="1" id="KW-0812">Transmembrane</keyword>
<dbReference type="KEGG" id="more:E1B28_002892"/>
<dbReference type="Pfam" id="PF20152">
    <property type="entry name" value="DUF6534"/>
    <property type="match status" value="1"/>
</dbReference>
<keyword evidence="1" id="KW-0472">Membrane</keyword>
<dbReference type="OrthoDB" id="3190888at2759"/>
<dbReference type="GeneID" id="66071968"/>
<feature type="transmembrane region" description="Helical" evidence="1">
    <location>
        <begin position="206"/>
        <end position="225"/>
    </location>
</feature>
<name>A0A9P7UMV1_9AGAR</name>
<dbReference type="PANTHER" id="PTHR40465:SF1">
    <property type="entry name" value="DUF6534 DOMAIN-CONTAINING PROTEIN"/>
    <property type="match status" value="1"/>
</dbReference>
<gene>
    <name evidence="3" type="ORF">E1B28_002892</name>
</gene>
<evidence type="ECO:0000313" key="3">
    <source>
        <dbReference type="EMBL" id="KAG7085324.1"/>
    </source>
</evidence>
<organism evidence="3 4">
    <name type="scientific">Marasmius oreades</name>
    <name type="common">fairy-ring Marasmius</name>
    <dbReference type="NCBI Taxonomy" id="181124"/>
    <lineage>
        <taxon>Eukaryota</taxon>
        <taxon>Fungi</taxon>
        <taxon>Dikarya</taxon>
        <taxon>Basidiomycota</taxon>
        <taxon>Agaricomycotina</taxon>
        <taxon>Agaricomycetes</taxon>
        <taxon>Agaricomycetidae</taxon>
        <taxon>Agaricales</taxon>
        <taxon>Marasmiineae</taxon>
        <taxon>Marasmiaceae</taxon>
        <taxon>Marasmius</taxon>
    </lineage>
</organism>
<feature type="transmembrane region" description="Helical" evidence="1">
    <location>
        <begin position="125"/>
        <end position="146"/>
    </location>
</feature>
<protein>
    <recommendedName>
        <fullName evidence="2">DUF6534 domain-containing protein</fullName>
    </recommendedName>
</protein>
<evidence type="ECO:0000313" key="4">
    <source>
        <dbReference type="Proteomes" id="UP001049176"/>
    </source>
</evidence>
<dbReference type="AlphaFoldDB" id="A0A9P7UMV1"/>
<dbReference type="PANTHER" id="PTHR40465">
    <property type="entry name" value="CHROMOSOME 1, WHOLE GENOME SHOTGUN SEQUENCE"/>
    <property type="match status" value="1"/>
</dbReference>